<dbReference type="Gene3D" id="2.60.120.10">
    <property type="entry name" value="Jelly Rolls"/>
    <property type="match status" value="1"/>
</dbReference>
<dbReference type="InterPro" id="IPR014710">
    <property type="entry name" value="RmlC-like_jellyroll"/>
</dbReference>
<protein>
    <submittedName>
        <fullName evidence="1">Uncharacterized protein</fullName>
    </submittedName>
</protein>
<name>A0A517WAM1_9PLAN</name>
<dbReference type="Proteomes" id="UP000320722">
    <property type="component" value="Chromosome"/>
</dbReference>
<dbReference type="AlphaFoldDB" id="A0A517WAM1"/>
<dbReference type="SUPFAM" id="SSF51182">
    <property type="entry name" value="RmlC-like cupins"/>
    <property type="match status" value="1"/>
</dbReference>
<sequence>MDAGLDPPSHSYYDKQHCDGNSFSHYYHSRTFFGTSPLLKTKQGVLPMTASTSILADKLHEYPQQDVIDGTSSGSDAILDDCINSSDGVLQLLHRYAGRTFCTPGKRLRLDAQSYYPDYMNGTGLDEIWMCCTVPIVTGVIDTRTNKAPFREGESHVLTPNGQVISLQDLILANPETVMGEKITAFSKSLYGDPTWPIVSKKFDNLNPIPHHLHWAKWEVYDINSYDNPGVCPSHYHTTAMGLYPFITKDQFLDCMKSFGKGDYNGVRHLSPHTMMHIDNGFVMPNGVLHSPTDLCTHELHVTMDEHFLAEDLTLDGRIGAADAFYACREEDYPKDRHEDWEYLVEKFDFAANQDPEFVLKNSRPAITAEEFAGDGVDARWIVYGDFLGDQKCSILRLILEPGAKTKFSPESPALFHTNGGSGRIGKLQVRYHQDMKLGELYPEIGFITQAALNNGGVEIENTGNEPLVLTFDFPQNAHSKTPGAK</sequence>
<gene>
    <name evidence="1" type="ORF">V6x_19930</name>
</gene>
<evidence type="ECO:0000313" key="1">
    <source>
        <dbReference type="EMBL" id="QDU02291.1"/>
    </source>
</evidence>
<accession>A0A517WAM1</accession>
<organism evidence="1 2">
    <name type="scientific">Gimesia chilikensis</name>
    <dbReference type="NCBI Taxonomy" id="2605989"/>
    <lineage>
        <taxon>Bacteria</taxon>
        <taxon>Pseudomonadati</taxon>
        <taxon>Planctomycetota</taxon>
        <taxon>Planctomycetia</taxon>
        <taxon>Planctomycetales</taxon>
        <taxon>Planctomycetaceae</taxon>
        <taxon>Gimesia</taxon>
    </lineage>
</organism>
<evidence type="ECO:0000313" key="2">
    <source>
        <dbReference type="Proteomes" id="UP000320722"/>
    </source>
</evidence>
<dbReference type="InterPro" id="IPR011051">
    <property type="entry name" value="RmlC_Cupin_sf"/>
</dbReference>
<reference evidence="1 2" key="1">
    <citation type="submission" date="2019-02" db="EMBL/GenBank/DDBJ databases">
        <title>Deep-cultivation of Planctomycetes and their phenomic and genomic characterization uncovers novel biology.</title>
        <authorList>
            <person name="Wiegand S."/>
            <person name="Jogler M."/>
            <person name="Boedeker C."/>
            <person name="Pinto D."/>
            <person name="Vollmers J."/>
            <person name="Rivas-Marin E."/>
            <person name="Kohn T."/>
            <person name="Peeters S.H."/>
            <person name="Heuer A."/>
            <person name="Rast P."/>
            <person name="Oberbeckmann S."/>
            <person name="Bunk B."/>
            <person name="Jeske O."/>
            <person name="Meyerdierks A."/>
            <person name="Storesund J.E."/>
            <person name="Kallscheuer N."/>
            <person name="Luecker S."/>
            <person name="Lage O.M."/>
            <person name="Pohl T."/>
            <person name="Merkel B.J."/>
            <person name="Hornburger P."/>
            <person name="Mueller R.-W."/>
            <person name="Bruemmer F."/>
            <person name="Labrenz M."/>
            <person name="Spormann A.M."/>
            <person name="Op den Camp H."/>
            <person name="Overmann J."/>
            <person name="Amann R."/>
            <person name="Jetten M.S.M."/>
            <person name="Mascher T."/>
            <person name="Medema M.H."/>
            <person name="Devos D.P."/>
            <person name="Kaster A.-K."/>
            <person name="Ovreas L."/>
            <person name="Rohde M."/>
            <person name="Galperin M.Y."/>
            <person name="Jogler C."/>
        </authorList>
    </citation>
    <scope>NUCLEOTIDE SEQUENCE [LARGE SCALE GENOMIC DNA]</scope>
    <source>
        <strain evidence="1 2">V6</strain>
    </source>
</reference>
<proteinExistence type="predicted"/>
<dbReference type="EMBL" id="CP036347">
    <property type="protein sequence ID" value="QDU02291.1"/>
    <property type="molecule type" value="Genomic_DNA"/>
</dbReference>